<dbReference type="EMBL" id="UINC01151611">
    <property type="protein sequence ID" value="SVD45319.1"/>
    <property type="molecule type" value="Genomic_DNA"/>
</dbReference>
<proteinExistence type="predicted"/>
<dbReference type="AlphaFoldDB" id="A0A382VFQ0"/>
<reference evidence="1" key="1">
    <citation type="submission" date="2018-05" db="EMBL/GenBank/DDBJ databases">
        <authorList>
            <person name="Lanie J.A."/>
            <person name="Ng W.-L."/>
            <person name="Kazmierczak K.M."/>
            <person name="Andrzejewski T.M."/>
            <person name="Davidsen T.M."/>
            <person name="Wayne K.J."/>
            <person name="Tettelin H."/>
            <person name="Glass J.I."/>
            <person name="Rusch D."/>
            <person name="Podicherti R."/>
            <person name="Tsui H.-C.T."/>
            <person name="Winkler M.E."/>
        </authorList>
    </citation>
    <scope>NUCLEOTIDE SEQUENCE</scope>
</reference>
<name>A0A382VFQ0_9ZZZZ</name>
<sequence>MQVMTQLGAQKWKYDKVERQRIKRDAPIIMKFDNGNKWVRLDSKEEMQREGEMMQNCLCQYCPIQSIKDIIGDWYRQWEDADFVAHDDIEEMMEWLTDQVEPPAQDTADELDLDIWNMAEMLIDRYEHNKEYGVDSPEAYAGHLIYSLRDKNGESHVSAEYDPEEDMNHIEPTEVLGKQNVEAIGKYKGYVEELNNFFEEYPETFGHDGATIDEPRHPNYYGTDLSEQNESIINRMKPSVRQTILEAKSTQYLYHATFTKNVSNILNKGLLQFQPSLWIKG</sequence>
<accession>A0A382VFQ0</accession>
<organism evidence="1">
    <name type="scientific">marine metagenome</name>
    <dbReference type="NCBI Taxonomy" id="408172"/>
    <lineage>
        <taxon>unclassified sequences</taxon>
        <taxon>metagenomes</taxon>
        <taxon>ecological metagenomes</taxon>
    </lineage>
</organism>
<feature type="non-terminal residue" evidence="1">
    <location>
        <position position="281"/>
    </location>
</feature>
<evidence type="ECO:0000313" key="1">
    <source>
        <dbReference type="EMBL" id="SVD45319.1"/>
    </source>
</evidence>
<gene>
    <name evidence="1" type="ORF">METZ01_LOCUS398173</name>
</gene>
<protein>
    <submittedName>
        <fullName evidence="1">Uncharacterized protein</fullName>
    </submittedName>
</protein>